<protein>
    <recommendedName>
        <fullName evidence="11">Bifunctional enzyme IspD/IspF</fullName>
    </recommendedName>
    <domain>
        <recommendedName>
            <fullName evidence="11">2-C-methyl-D-erythritol 4-phosphate cytidylyltransferase</fullName>
            <ecNumber evidence="11">2.7.7.60</ecNumber>
        </recommendedName>
        <alternativeName>
            <fullName evidence="11">4-diphosphocytidyl-2C-methyl-D-erythritol synthase</fullName>
        </alternativeName>
        <alternativeName>
            <fullName evidence="11">MEP cytidylyltransferase</fullName>
            <shortName evidence="11">MCT</shortName>
        </alternativeName>
    </domain>
    <domain>
        <recommendedName>
            <fullName evidence="11">2-C-methyl-D-erythritol 2,4-cyclodiphosphate synthase</fullName>
            <shortName evidence="11">MECDP-synthase</shortName>
            <shortName evidence="11">MECPP-synthase</shortName>
            <shortName evidence="11">MECPS</shortName>
            <ecNumber evidence="11">4.6.1.12</ecNumber>
        </recommendedName>
    </domain>
</protein>
<dbReference type="CDD" id="cd00554">
    <property type="entry name" value="MECDP_synthase"/>
    <property type="match status" value="1"/>
</dbReference>
<dbReference type="InterPro" id="IPR001228">
    <property type="entry name" value="IspD"/>
</dbReference>
<feature type="site" description="Positions MEP for the nucleophilic attack" evidence="11">
    <location>
        <position position="215"/>
    </location>
</feature>
<dbReference type="GO" id="GO:0019288">
    <property type="term" value="P:isopentenyl diphosphate biosynthetic process, methylerythritol 4-phosphate pathway"/>
    <property type="evidence" value="ECO:0007669"/>
    <property type="project" value="UniProtKB-UniRule"/>
</dbReference>
<feature type="site" description="Transition state stabilizer" evidence="11">
    <location>
        <position position="18"/>
    </location>
</feature>
<dbReference type="NCBIfam" id="TIGR00453">
    <property type="entry name" value="ispD"/>
    <property type="match status" value="1"/>
</dbReference>
<feature type="site" description="Positions MEP for the nucleophilic attack" evidence="11">
    <location>
        <position position="159"/>
    </location>
</feature>
<dbReference type="GO" id="GO:0008685">
    <property type="term" value="F:2-C-methyl-D-erythritol 2,4-cyclodiphosphate synthase activity"/>
    <property type="evidence" value="ECO:0007669"/>
    <property type="project" value="UniProtKB-UniRule"/>
</dbReference>
<keyword evidence="8 11" id="KW-0414">Isoprene biosynthesis</keyword>
<feature type="binding site" evidence="11">
    <location>
        <position position="375"/>
    </location>
    <ligand>
        <name>4-CDP-2-C-methyl-D-erythritol 2-phosphate</name>
        <dbReference type="ChEBI" id="CHEBI:57919"/>
    </ligand>
</feature>
<dbReference type="EC" id="2.7.7.60" evidence="11"/>
<feature type="region of interest" description="2-C-methyl-D-erythritol 4-phosphate cytidylyltransferase" evidence="11">
    <location>
        <begin position="1"/>
        <end position="237"/>
    </location>
</feature>
<comment type="cofactor">
    <cofactor evidence="2 11">
        <name>a divalent metal cation</name>
        <dbReference type="ChEBI" id="CHEBI:60240"/>
    </cofactor>
</comment>
<dbReference type="PROSITE" id="PS01350">
    <property type="entry name" value="ISPF"/>
    <property type="match status" value="1"/>
</dbReference>
<accession>A0A0F5Q2B1</accession>
<dbReference type="NCBIfam" id="NF006899">
    <property type="entry name" value="PRK09382.1"/>
    <property type="match status" value="1"/>
</dbReference>
<dbReference type="GO" id="GO:0050518">
    <property type="term" value="F:2-C-methyl-D-erythritol 4-phosphate cytidylyltransferase activity"/>
    <property type="evidence" value="ECO:0007669"/>
    <property type="project" value="UniProtKB-UniRule"/>
</dbReference>
<comment type="similarity">
    <text evidence="11">In the C-terminal section; belongs to the IspF family.</text>
</comment>
<evidence type="ECO:0000256" key="8">
    <source>
        <dbReference type="ARBA" id="ARBA00023229"/>
    </source>
</evidence>
<evidence type="ECO:0000313" key="16">
    <source>
        <dbReference type="Proteomes" id="UP000182258"/>
    </source>
</evidence>
<dbReference type="CDD" id="cd02516">
    <property type="entry name" value="CDP-ME_synthetase"/>
    <property type="match status" value="1"/>
</dbReference>
<feature type="binding site" evidence="11">
    <location>
        <begin position="244"/>
        <end position="246"/>
    </location>
    <ligand>
        <name>4-CDP-2-C-methyl-D-erythritol 2-phosphate</name>
        <dbReference type="ChEBI" id="CHEBI:57919"/>
    </ligand>
</feature>
<dbReference type="InterPro" id="IPR029044">
    <property type="entry name" value="Nucleotide-diphossugar_trans"/>
</dbReference>
<feature type="binding site" evidence="11">
    <location>
        <position position="278"/>
    </location>
    <ligand>
        <name>a divalent metal cation</name>
        <dbReference type="ChEBI" id="CHEBI:60240"/>
    </ligand>
</feature>
<dbReference type="GO" id="GO:0046872">
    <property type="term" value="F:metal ion binding"/>
    <property type="evidence" value="ECO:0007669"/>
    <property type="project" value="UniProtKB-KW"/>
</dbReference>
<feature type="binding site" evidence="11">
    <location>
        <position position="244"/>
    </location>
    <ligand>
        <name>a divalent metal cation</name>
        <dbReference type="ChEBI" id="CHEBI:60240"/>
    </ligand>
</feature>
<feature type="site" description="Transition state stabilizer" evidence="11">
    <location>
        <position position="28"/>
    </location>
</feature>
<feature type="binding site" evidence="11">
    <location>
        <position position="246"/>
    </location>
    <ligand>
        <name>a divalent metal cation</name>
        <dbReference type="ChEBI" id="CHEBI:60240"/>
    </ligand>
</feature>
<dbReference type="OrthoDB" id="9804336at2"/>
<dbReference type="SUPFAM" id="SSF69765">
    <property type="entry name" value="IpsF-like"/>
    <property type="match status" value="1"/>
</dbReference>
<evidence type="ECO:0000256" key="2">
    <source>
        <dbReference type="ARBA" id="ARBA00001968"/>
    </source>
</evidence>
<dbReference type="Pfam" id="PF01128">
    <property type="entry name" value="IspD"/>
    <property type="match status" value="1"/>
</dbReference>
<evidence type="ECO:0000256" key="6">
    <source>
        <dbReference type="ARBA" id="ARBA00022695"/>
    </source>
</evidence>
<feature type="binding site" evidence="11">
    <location>
        <begin position="368"/>
        <end position="371"/>
    </location>
    <ligand>
        <name>4-CDP-2-C-methyl-D-erythritol 2-phosphate</name>
        <dbReference type="ChEBI" id="CHEBI:57919"/>
    </ligand>
</feature>
<dbReference type="EMBL" id="LAPV01000009">
    <property type="protein sequence ID" value="KKC34771.1"/>
    <property type="molecule type" value="Genomic_DNA"/>
</dbReference>
<dbReference type="RefSeq" id="WP_046169069.1">
    <property type="nucleotide sequence ID" value="NZ_FOMB01000002.1"/>
</dbReference>
<dbReference type="SUPFAM" id="SSF53448">
    <property type="entry name" value="Nucleotide-diphospho-sugar transferases"/>
    <property type="match status" value="1"/>
</dbReference>
<evidence type="ECO:0000256" key="10">
    <source>
        <dbReference type="ARBA" id="ARBA00023268"/>
    </source>
</evidence>
<comment type="catalytic activity">
    <reaction evidence="1 11">
        <text>4-CDP-2-C-methyl-D-erythritol 2-phosphate = 2-C-methyl-D-erythritol 2,4-cyclic diphosphate + CMP</text>
        <dbReference type="Rhea" id="RHEA:23864"/>
        <dbReference type="ChEBI" id="CHEBI:57919"/>
        <dbReference type="ChEBI" id="CHEBI:58483"/>
        <dbReference type="ChEBI" id="CHEBI:60377"/>
        <dbReference type="EC" id="4.6.1.12"/>
    </reaction>
</comment>
<dbReference type="InterPro" id="IPR026596">
    <property type="entry name" value="IspD/F"/>
</dbReference>
<dbReference type="Gene3D" id="3.90.550.10">
    <property type="entry name" value="Spore Coat Polysaccharide Biosynthesis Protein SpsA, Chain A"/>
    <property type="match status" value="1"/>
</dbReference>
<evidence type="ECO:0000256" key="3">
    <source>
        <dbReference type="ARBA" id="ARBA00004709"/>
    </source>
</evidence>
<dbReference type="EC" id="4.6.1.12" evidence="11"/>
<dbReference type="HAMAP" id="MF_00107">
    <property type="entry name" value="IspF"/>
    <property type="match status" value="1"/>
</dbReference>
<keyword evidence="10 11" id="KW-0511">Multifunctional enzyme</keyword>
<dbReference type="InterPro" id="IPR036571">
    <property type="entry name" value="MECDP_synthase_sf"/>
</dbReference>
<comment type="similarity">
    <text evidence="11">In the N-terminal section; belongs to the IspD/TarI cytidylyltransferase family. IspD subfamily.</text>
</comment>
<comment type="function">
    <text evidence="11">Bifunctional enzyme that catalyzes the formation of 4-diphosphocytidyl-2-C-methyl-D-erythritol from CTP and 2-C-methyl-D-erythritol 4-phosphate (MEP) (IspD), and catalyzes the conversion of 4-diphosphocytidyl-2-C-methyl-D-erythritol 2-phosphate (CDP-ME2P) to 2-C-methyl-D-erythritol 2,4-cyclodiphosphate (ME-CPP) with a corresponding release of cytidine 5-monophosphate (CMP) (IspF).</text>
</comment>
<evidence type="ECO:0000313" key="13">
    <source>
        <dbReference type="EMBL" id="KKC34771.1"/>
    </source>
</evidence>
<reference evidence="13 15" key="1">
    <citation type="submission" date="2015-03" db="EMBL/GenBank/DDBJ databases">
        <authorList>
            <person name="Lepp D."/>
            <person name="Hassan Y.I."/>
            <person name="Li X.-Z."/>
            <person name="Zhou T."/>
        </authorList>
    </citation>
    <scope>NUCLEOTIDE SEQUENCE [LARGE SCALE GENOMIC DNA]</scope>
    <source>
        <strain evidence="13 15">Cr7-05</strain>
    </source>
</reference>
<evidence type="ECO:0000313" key="15">
    <source>
        <dbReference type="Proteomes" id="UP000033519"/>
    </source>
</evidence>
<dbReference type="HAMAP" id="MF_00108">
    <property type="entry name" value="IspD"/>
    <property type="match status" value="1"/>
</dbReference>
<dbReference type="FunFam" id="3.90.550.10:FF:000003">
    <property type="entry name" value="2-C-methyl-D-erythritol 4-phosphate cytidylyltransferase"/>
    <property type="match status" value="1"/>
</dbReference>
<keyword evidence="9 11" id="KW-0456">Lyase</keyword>
<name>A0A0F5Q2B1_9HYPH</name>
<feature type="binding site" evidence="11">
    <location>
        <begin position="270"/>
        <end position="271"/>
    </location>
    <ligand>
        <name>4-CDP-2-C-methyl-D-erythritol 2-phosphate</name>
        <dbReference type="ChEBI" id="CHEBI:57919"/>
    </ligand>
</feature>
<keyword evidence="15" id="KW-1185">Reference proteome</keyword>
<evidence type="ECO:0000256" key="5">
    <source>
        <dbReference type="ARBA" id="ARBA00022679"/>
    </source>
</evidence>
<keyword evidence="6 11" id="KW-0548">Nucleotidyltransferase</keyword>
<dbReference type="Pfam" id="PF02542">
    <property type="entry name" value="YgbB"/>
    <property type="match status" value="1"/>
</dbReference>
<evidence type="ECO:0000256" key="11">
    <source>
        <dbReference type="HAMAP-Rule" id="MF_01520"/>
    </source>
</evidence>
<dbReference type="EMBL" id="FOMB01000002">
    <property type="protein sequence ID" value="SFC07550.1"/>
    <property type="molecule type" value="Genomic_DNA"/>
</dbReference>
<organism evidence="14 16">
    <name type="scientific">Devosia psychrophila</name>
    <dbReference type="NCBI Taxonomy" id="728005"/>
    <lineage>
        <taxon>Bacteria</taxon>
        <taxon>Pseudomonadati</taxon>
        <taxon>Pseudomonadota</taxon>
        <taxon>Alphaproteobacteria</taxon>
        <taxon>Hyphomicrobiales</taxon>
        <taxon>Devosiaceae</taxon>
        <taxon>Devosia</taxon>
    </lineage>
</organism>
<feature type="binding site" evidence="11">
    <location>
        <position position="378"/>
    </location>
    <ligand>
        <name>4-CDP-2-C-methyl-D-erythritol 2-phosphate</name>
        <dbReference type="ChEBI" id="CHEBI:57919"/>
    </ligand>
</feature>
<dbReference type="PATRIC" id="fig|728005.3.peg.4168"/>
<comment type="pathway">
    <text evidence="3 11">Isoprenoid biosynthesis; isopentenyl diphosphate biosynthesis via DXP pathway; isopentenyl diphosphate from 1-deoxy-D-xylulose 5-phosphate: step 4/6.</text>
</comment>
<reference evidence="14 16" key="2">
    <citation type="submission" date="2016-10" db="EMBL/GenBank/DDBJ databases">
        <authorList>
            <person name="de Groot N.N."/>
        </authorList>
    </citation>
    <scope>NUCLEOTIDE SEQUENCE [LARGE SCALE GENOMIC DNA]</scope>
    <source>
        <strain evidence="14 16">CGMCC 1.10210</strain>
    </source>
</reference>
<proteinExistence type="inferred from homology"/>
<keyword evidence="7 11" id="KW-0479">Metal-binding</keyword>
<feature type="binding site" evidence="11">
    <location>
        <begin position="292"/>
        <end position="294"/>
    </location>
    <ligand>
        <name>4-CDP-2-C-methyl-D-erythritol 2-phosphate</name>
        <dbReference type="ChEBI" id="CHEBI:57919"/>
    </ligand>
</feature>
<dbReference type="PANTHER" id="PTHR43181:SF1">
    <property type="entry name" value="2-C-METHYL-D-ERYTHRITOL 2,4-CYCLODIPHOSPHATE SYNTHASE, CHLOROPLASTIC"/>
    <property type="match status" value="1"/>
</dbReference>
<dbReference type="UniPathway" id="UPA00056">
    <property type="reaction ID" value="UER00093"/>
</dbReference>
<evidence type="ECO:0000259" key="12">
    <source>
        <dbReference type="Pfam" id="PF02542"/>
    </source>
</evidence>
<dbReference type="NCBIfam" id="TIGR00151">
    <property type="entry name" value="ispF"/>
    <property type="match status" value="1"/>
</dbReference>
<dbReference type="Proteomes" id="UP000033519">
    <property type="component" value="Unassembled WGS sequence"/>
</dbReference>
<evidence type="ECO:0000256" key="9">
    <source>
        <dbReference type="ARBA" id="ARBA00023239"/>
    </source>
</evidence>
<feature type="region of interest" description="2-C-methyl-D-erythritol 2,4-cyclodiphosphate synthase" evidence="11">
    <location>
        <begin position="238"/>
        <end position="396"/>
    </location>
</feature>
<dbReference type="STRING" id="728005.SAMN04488059_10249"/>
<evidence type="ECO:0000313" key="14">
    <source>
        <dbReference type="EMBL" id="SFC07550.1"/>
    </source>
</evidence>
<dbReference type="HAMAP" id="MF_01520">
    <property type="entry name" value="IspDF"/>
    <property type="match status" value="1"/>
</dbReference>
<sequence>MRPKSIAVIIVAAGKGERASLDGSIDPKQYRPVGGKPVLARTVQAFLDLPFVTSVTAVIHADHADRYAALGFSNERLLAPVIGGTSRQASVLEGLKALAPQRPDLVLIQDAARPFAPPQVIGDVVEALERFEGALPTLRVIDTIKRSLDGRQVAATEDREQLFAAQTPQGFRFGQIFSAHMRASTIRRQFTDDAEIAEWAGLRVAMVAGHVDSFKITRPEDFARAERIFGGDIAMETRVGTGFDVHPFEPGDGVWLGGVKIPHDKKLKGHSDADVALHALTDAILGAIGEGDIGVHFPPSDMQWRGMASTVFLKHAGKLVNEAGGRIVNLDVTIVCEAPRIAVHVPAMREVIGAALGIATFRIAVKATTSEQLGFTGREEGIVAMASASVEMPRGD</sequence>
<dbReference type="GO" id="GO:0016114">
    <property type="term" value="P:terpenoid biosynthetic process"/>
    <property type="evidence" value="ECO:0007669"/>
    <property type="project" value="InterPro"/>
</dbReference>
<dbReference type="InterPro" id="IPR020555">
    <property type="entry name" value="MECDP_synthase_CS"/>
</dbReference>
<feature type="domain" description="2-C-methyl-D-erythritol 2,4-cyclodiphosphate synthase" evidence="12">
    <location>
        <begin position="238"/>
        <end position="390"/>
    </location>
</feature>
<dbReference type="Proteomes" id="UP000182258">
    <property type="component" value="Unassembled WGS sequence"/>
</dbReference>
<comment type="pathway">
    <text evidence="11">Isoprenoid biosynthesis; isopentenyl diphosphate biosynthesis via DXP pathway; isopentenyl diphosphate from 1-deoxy-D-xylulose 5-phosphate: step 2/6.</text>
</comment>
<dbReference type="PANTHER" id="PTHR43181">
    <property type="entry name" value="2-C-METHYL-D-ERYTHRITOL 2,4-CYCLODIPHOSPHATE SYNTHASE, CHLOROPLASTIC"/>
    <property type="match status" value="1"/>
</dbReference>
<evidence type="ECO:0000256" key="4">
    <source>
        <dbReference type="ARBA" id="ARBA00008480"/>
    </source>
</evidence>
<dbReference type="InterPro" id="IPR034683">
    <property type="entry name" value="IspD/TarI"/>
</dbReference>
<dbReference type="InterPro" id="IPR003526">
    <property type="entry name" value="MECDP_synthase"/>
</dbReference>
<comment type="similarity">
    <text evidence="4">Belongs to the IspF family.</text>
</comment>
<comment type="caution">
    <text evidence="11">Lacks conserved residue(s) required for the propagation of feature annotation.</text>
</comment>
<evidence type="ECO:0000256" key="7">
    <source>
        <dbReference type="ARBA" id="ARBA00022723"/>
    </source>
</evidence>
<dbReference type="AlphaFoldDB" id="A0A0F5Q2B1"/>
<evidence type="ECO:0000256" key="1">
    <source>
        <dbReference type="ARBA" id="ARBA00000200"/>
    </source>
</evidence>
<feature type="site" description="Transition state stabilizer" evidence="11">
    <location>
        <position position="369"/>
    </location>
</feature>
<gene>
    <name evidence="11 13" type="primary">ispDF</name>
    <name evidence="14" type="ORF">SAMN04488059_10249</name>
    <name evidence="13" type="ORF">WH91_00600</name>
</gene>
<keyword evidence="5 11" id="KW-0808">Transferase</keyword>
<comment type="catalytic activity">
    <reaction evidence="11">
        <text>2-C-methyl-D-erythritol 4-phosphate + CTP + H(+) = 4-CDP-2-C-methyl-D-erythritol + diphosphate</text>
        <dbReference type="Rhea" id="RHEA:13429"/>
        <dbReference type="ChEBI" id="CHEBI:15378"/>
        <dbReference type="ChEBI" id="CHEBI:33019"/>
        <dbReference type="ChEBI" id="CHEBI:37563"/>
        <dbReference type="ChEBI" id="CHEBI:57823"/>
        <dbReference type="ChEBI" id="CHEBI:58262"/>
        <dbReference type="EC" id="2.7.7.60"/>
    </reaction>
</comment>
<dbReference type="Gene3D" id="3.30.1330.50">
    <property type="entry name" value="2-C-methyl-D-erythritol 2,4-cyclodiphosphate synthase"/>
    <property type="match status" value="1"/>
</dbReference>
<feature type="site" description="Transition state stabilizer" evidence="11">
    <location>
        <position position="270"/>
    </location>
</feature>